<organism evidence="2 3">
    <name type="scientific">Meripilus lineatus</name>
    <dbReference type="NCBI Taxonomy" id="2056292"/>
    <lineage>
        <taxon>Eukaryota</taxon>
        <taxon>Fungi</taxon>
        <taxon>Dikarya</taxon>
        <taxon>Basidiomycota</taxon>
        <taxon>Agaricomycotina</taxon>
        <taxon>Agaricomycetes</taxon>
        <taxon>Polyporales</taxon>
        <taxon>Meripilaceae</taxon>
        <taxon>Meripilus</taxon>
    </lineage>
</organism>
<dbReference type="AlphaFoldDB" id="A0AAD5Y7L0"/>
<feature type="region of interest" description="Disordered" evidence="1">
    <location>
        <begin position="120"/>
        <end position="145"/>
    </location>
</feature>
<evidence type="ECO:0000313" key="3">
    <source>
        <dbReference type="Proteomes" id="UP001212997"/>
    </source>
</evidence>
<comment type="caution">
    <text evidence="2">The sequence shown here is derived from an EMBL/GenBank/DDBJ whole genome shotgun (WGS) entry which is preliminary data.</text>
</comment>
<protein>
    <submittedName>
        <fullName evidence="2">Uncharacterized protein</fullName>
    </submittedName>
</protein>
<dbReference type="Proteomes" id="UP001212997">
    <property type="component" value="Unassembled WGS sequence"/>
</dbReference>
<proteinExistence type="predicted"/>
<feature type="compositionally biased region" description="Polar residues" evidence="1">
    <location>
        <begin position="120"/>
        <end position="141"/>
    </location>
</feature>
<name>A0AAD5Y7L0_9APHY</name>
<evidence type="ECO:0000313" key="2">
    <source>
        <dbReference type="EMBL" id="KAJ3473162.1"/>
    </source>
</evidence>
<gene>
    <name evidence="2" type="ORF">NLI96_g13106</name>
</gene>
<reference evidence="2" key="1">
    <citation type="submission" date="2022-07" db="EMBL/GenBank/DDBJ databases">
        <title>Genome Sequence of Physisporinus lineatus.</title>
        <authorList>
            <person name="Buettner E."/>
        </authorList>
    </citation>
    <scope>NUCLEOTIDE SEQUENCE</scope>
    <source>
        <strain evidence="2">VT162</strain>
    </source>
</reference>
<dbReference type="EMBL" id="JANAWD010001533">
    <property type="protein sequence ID" value="KAJ3473162.1"/>
    <property type="molecule type" value="Genomic_DNA"/>
</dbReference>
<keyword evidence="3" id="KW-1185">Reference proteome</keyword>
<sequence length="333" mass="35697">MYHVESSNATGKRIAEENELYKSDCLKNSYWQNDRPYASLTEFDRRASDPLSVVIDYHYVDRTLNQVIDKECSYVHSELDGGTTTLYLKHSNGGSWTSEPSTKEPVAQFIVASTDAFPSTASPTKAQSSNAHALGSSTSGTAPDVTAEANTDKLATRTVPVPASTPDSVNASASTTEEVFSAGTMAGKISSFGTSADGSRLDAGSVERDGLRIEKVQNAALRSLLSSGKIVKDRQGRDIMNTTLKLLGGVSVEHAHHYLLAEKCNQGDCGKGALFHFLSVSSSGMVTASGPFMPDEEATVDFRNGTINVTANGQTAYFGRDEAMLIPNEMKAW</sequence>
<accession>A0AAD5Y7L0</accession>
<evidence type="ECO:0000256" key="1">
    <source>
        <dbReference type="SAM" id="MobiDB-lite"/>
    </source>
</evidence>